<evidence type="ECO:0000313" key="2">
    <source>
        <dbReference type="EMBL" id="KRM11114.1"/>
    </source>
</evidence>
<dbReference type="EMBL" id="AZFY01000026">
    <property type="protein sequence ID" value="KRM11114.1"/>
    <property type="molecule type" value="Genomic_DNA"/>
</dbReference>
<proteinExistence type="predicted"/>
<reference evidence="1" key="1">
    <citation type="journal article" date="2014" name="Genome Announc.">
        <title>Draft Genome Sequences of Two Lactobacillus Strains, L. farraginis JCM 14108T and L. composti JCM 14202T, Isolated from Compost of Distilled Shochu Residue.</title>
        <authorList>
            <person name="Yuki M."/>
            <person name="Oshima K."/>
            <person name="Suda W."/>
            <person name="Kitahara M."/>
            <person name="Kitamura K."/>
            <person name="Iida T."/>
            <person name="Hattori M."/>
            <person name="Ohkuma M."/>
        </authorList>
    </citation>
    <scope>NUCLEOTIDE SEQUENCE [LARGE SCALE GENOMIC DNA]</scope>
    <source>
        <strain evidence="1">JCM 14108</strain>
    </source>
</reference>
<name>X0P9Q2_9LACO</name>
<dbReference type="EMBL" id="BAKI01000003">
    <property type="protein sequence ID" value="GAF35653.1"/>
    <property type="molecule type" value="Genomic_DNA"/>
</dbReference>
<comment type="caution">
    <text evidence="1">The sequence shown here is derived from an EMBL/GenBank/DDBJ whole genome shotgun (WGS) entry which is preliminary data.</text>
</comment>
<dbReference type="Proteomes" id="UP000019488">
    <property type="component" value="Unassembled WGS sequence"/>
</dbReference>
<protein>
    <submittedName>
        <fullName evidence="1">Uncharacterized protein</fullName>
    </submittedName>
</protein>
<dbReference type="Proteomes" id="UP000051966">
    <property type="component" value="Unassembled WGS sequence"/>
</dbReference>
<reference evidence="2 4" key="2">
    <citation type="journal article" date="2015" name="Genome Announc.">
        <title>Expanding the biotechnology potential of lactobacilli through comparative genomics of 213 strains and associated genera.</title>
        <authorList>
            <person name="Sun Z."/>
            <person name="Harris H.M."/>
            <person name="McCann A."/>
            <person name="Guo C."/>
            <person name="Argimon S."/>
            <person name="Zhang W."/>
            <person name="Yang X."/>
            <person name="Jeffery I.B."/>
            <person name="Cooney J.C."/>
            <person name="Kagawa T.F."/>
            <person name="Liu W."/>
            <person name="Song Y."/>
            <person name="Salvetti E."/>
            <person name="Wrobel A."/>
            <person name="Rasinkangas P."/>
            <person name="Parkhill J."/>
            <person name="Rea M.C."/>
            <person name="O'Sullivan O."/>
            <person name="Ritari J."/>
            <person name="Douillard F.P."/>
            <person name="Paul Ross R."/>
            <person name="Yang R."/>
            <person name="Briner A.E."/>
            <person name="Felis G.E."/>
            <person name="de Vos W.M."/>
            <person name="Barrangou R."/>
            <person name="Klaenhammer T.R."/>
            <person name="Caufield P.W."/>
            <person name="Cui Y."/>
            <person name="Zhang H."/>
            <person name="O'Toole P.W."/>
        </authorList>
    </citation>
    <scope>NUCLEOTIDE SEQUENCE [LARGE SCALE GENOMIC DNA]</scope>
    <source>
        <strain evidence="2 4">DSM 18382</strain>
    </source>
</reference>
<gene>
    <name evidence="2" type="ORF">FD41_GL001723</name>
    <name evidence="1" type="ORF">JCM14108_551</name>
</gene>
<evidence type="ECO:0000313" key="4">
    <source>
        <dbReference type="Proteomes" id="UP000051966"/>
    </source>
</evidence>
<keyword evidence="4" id="KW-1185">Reference proteome</keyword>
<evidence type="ECO:0000313" key="1">
    <source>
        <dbReference type="EMBL" id="GAF35653.1"/>
    </source>
</evidence>
<dbReference type="AlphaFoldDB" id="X0P9Q2"/>
<evidence type="ECO:0000313" key="3">
    <source>
        <dbReference type="Proteomes" id="UP000019488"/>
    </source>
</evidence>
<organism evidence="1 3">
    <name type="scientific">Lentilactobacillus farraginis DSM 18382 = JCM 14108</name>
    <dbReference type="NCBI Taxonomy" id="1423743"/>
    <lineage>
        <taxon>Bacteria</taxon>
        <taxon>Bacillati</taxon>
        <taxon>Bacillota</taxon>
        <taxon>Bacilli</taxon>
        <taxon>Lactobacillales</taxon>
        <taxon>Lactobacillaceae</taxon>
        <taxon>Lentilactobacillus</taxon>
    </lineage>
</organism>
<accession>X0P9Q2</accession>
<sequence length="52" mass="5980">MIALWQISLKISNGFKNAFEPLLMFNHFVQNGIFNKKAVQNYFCASLLSVEN</sequence>